<sequence>MTSTESQPMTYPLLDLHLREQVLNWLSDQVPRSRIEHILRVEQMAIDLAIQHQLNVAIAQIAGLMASNIKFQINPHPEL</sequence>
<comment type="caution">
    <text evidence="1">The sequence shown here is derived from an EMBL/GenBank/DDBJ whole genome shotgun (WGS) entry which is preliminary data.</text>
</comment>
<gene>
    <name evidence="1" type="ORF">WN50_34950</name>
</gene>
<proteinExistence type="predicted"/>
<dbReference type="RefSeq" id="WP_046277328.1">
    <property type="nucleotide sequence ID" value="NZ_LATL02000148.1"/>
</dbReference>
<protein>
    <submittedName>
        <fullName evidence="1">Uncharacterized protein</fullName>
    </submittedName>
</protein>
<evidence type="ECO:0000313" key="2">
    <source>
        <dbReference type="Proteomes" id="UP000033607"/>
    </source>
</evidence>
<dbReference type="EMBL" id="LATL02000148">
    <property type="protein sequence ID" value="KMW70479.1"/>
    <property type="molecule type" value="Genomic_DNA"/>
</dbReference>
<dbReference type="Proteomes" id="UP000033607">
    <property type="component" value="Unassembled WGS sequence"/>
</dbReference>
<dbReference type="OrthoDB" id="5295945at2"/>
<evidence type="ECO:0000313" key="1">
    <source>
        <dbReference type="EMBL" id="KMW70479.1"/>
    </source>
</evidence>
<organism evidence="1 2">
    <name type="scientific">Limnoraphis robusta CS-951</name>
    <dbReference type="NCBI Taxonomy" id="1637645"/>
    <lineage>
        <taxon>Bacteria</taxon>
        <taxon>Bacillati</taxon>
        <taxon>Cyanobacteriota</taxon>
        <taxon>Cyanophyceae</taxon>
        <taxon>Oscillatoriophycideae</taxon>
        <taxon>Oscillatoriales</taxon>
        <taxon>Sirenicapillariaceae</taxon>
        <taxon>Limnoraphis</taxon>
    </lineage>
</organism>
<accession>A0A0J9HMR1</accession>
<reference evidence="1 2" key="1">
    <citation type="submission" date="2015-06" db="EMBL/GenBank/DDBJ databases">
        <title>Draft genome assembly of filamentous brackish cyanobacterium Limnoraphis robusta strain CS-951.</title>
        <authorList>
            <person name="Willis A."/>
            <person name="Parks M."/>
            <person name="Burford M.A."/>
        </authorList>
    </citation>
    <scope>NUCLEOTIDE SEQUENCE [LARGE SCALE GENOMIC DNA]</scope>
    <source>
        <strain evidence="1 2">CS-951</strain>
    </source>
</reference>
<name>A0A0J9HMR1_9CYAN</name>
<dbReference type="SUPFAM" id="SSF109604">
    <property type="entry name" value="HD-domain/PDEase-like"/>
    <property type="match status" value="1"/>
</dbReference>
<dbReference type="Gene3D" id="1.10.3210.10">
    <property type="entry name" value="Hypothetical protein af1432"/>
    <property type="match status" value="1"/>
</dbReference>
<dbReference type="AlphaFoldDB" id="A0A0J9HMR1"/>